<protein>
    <submittedName>
        <fullName evidence="1">Uncharacterized protein</fullName>
    </submittedName>
</protein>
<gene>
    <name evidence="1" type="ORF">DPMN_153041</name>
</gene>
<reference evidence="1" key="2">
    <citation type="submission" date="2020-11" db="EMBL/GenBank/DDBJ databases">
        <authorList>
            <person name="McCartney M.A."/>
            <person name="Auch B."/>
            <person name="Kono T."/>
            <person name="Mallez S."/>
            <person name="Becker A."/>
            <person name="Gohl D.M."/>
            <person name="Silverstein K.A.T."/>
            <person name="Koren S."/>
            <person name="Bechman K.B."/>
            <person name="Herman A."/>
            <person name="Abrahante J.E."/>
            <person name="Garbe J."/>
        </authorList>
    </citation>
    <scope>NUCLEOTIDE SEQUENCE</scope>
    <source>
        <strain evidence="1">Duluth1</strain>
        <tissue evidence="1">Whole animal</tissue>
    </source>
</reference>
<sequence length="71" mass="8310">MNISPHFTWRRSCTSKDGEIRTSITRTVIPAFTKTPCEMINKQDHFRKHIPDTFKWAYSSEPCRVPDDIPS</sequence>
<evidence type="ECO:0000313" key="1">
    <source>
        <dbReference type="EMBL" id="KAH3799433.1"/>
    </source>
</evidence>
<dbReference type="Proteomes" id="UP000828390">
    <property type="component" value="Unassembled WGS sequence"/>
</dbReference>
<keyword evidence="2" id="KW-1185">Reference proteome</keyword>
<dbReference type="AlphaFoldDB" id="A0A9D4FIE6"/>
<comment type="caution">
    <text evidence="1">The sequence shown here is derived from an EMBL/GenBank/DDBJ whole genome shotgun (WGS) entry which is preliminary data.</text>
</comment>
<reference evidence="1" key="1">
    <citation type="journal article" date="2019" name="bioRxiv">
        <title>The Genome of the Zebra Mussel, Dreissena polymorpha: A Resource for Invasive Species Research.</title>
        <authorList>
            <person name="McCartney M.A."/>
            <person name="Auch B."/>
            <person name="Kono T."/>
            <person name="Mallez S."/>
            <person name="Zhang Y."/>
            <person name="Obille A."/>
            <person name="Becker A."/>
            <person name="Abrahante J.E."/>
            <person name="Garbe J."/>
            <person name="Badalamenti J.P."/>
            <person name="Herman A."/>
            <person name="Mangelson H."/>
            <person name="Liachko I."/>
            <person name="Sullivan S."/>
            <person name="Sone E.D."/>
            <person name="Koren S."/>
            <person name="Silverstein K.A.T."/>
            <person name="Beckman K.B."/>
            <person name="Gohl D.M."/>
        </authorList>
    </citation>
    <scope>NUCLEOTIDE SEQUENCE</scope>
    <source>
        <strain evidence="1">Duluth1</strain>
        <tissue evidence="1">Whole animal</tissue>
    </source>
</reference>
<name>A0A9D4FIE6_DREPO</name>
<proteinExistence type="predicted"/>
<dbReference type="EMBL" id="JAIWYP010000007">
    <property type="protein sequence ID" value="KAH3799433.1"/>
    <property type="molecule type" value="Genomic_DNA"/>
</dbReference>
<accession>A0A9D4FIE6</accession>
<organism evidence="1 2">
    <name type="scientific">Dreissena polymorpha</name>
    <name type="common">Zebra mussel</name>
    <name type="synonym">Mytilus polymorpha</name>
    <dbReference type="NCBI Taxonomy" id="45954"/>
    <lineage>
        <taxon>Eukaryota</taxon>
        <taxon>Metazoa</taxon>
        <taxon>Spiralia</taxon>
        <taxon>Lophotrochozoa</taxon>
        <taxon>Mollusca</taxon>
        <taxon>Bivalvia</taxon>
        <taxon>Autobranchia</taxon>
        <taxon>Heteroconchia</taxon>
        <taxon>Euheterodonta</taxon>
        <taxon>Imparidentia</taxon>
        <taxon>Neoheterodontei</taxon>
        <taxon>Myida</taxon>
        <taxon>Dreissenoidea</taxon>
        <taxon>Dreissenidae</taxon>
        <taxon>Dreissena</taxon>
    </lineage>
</organism>
<evidence type="ECO:0000313" key="2">
    <source>
        <dbReference type="Proteomes" id="UP000828390"/>
    </source>
</evidence>